<evidence type="ECO:0008006" key="3">
    <source>
        <dbReference type="Google" id="ProtNLM"/>
    </source>
</evidence>
<dbReference type="GO" id="GO:0016791">
    <property type="term" value="F:phosphatase activity"/>
    <property type="evidence" value="ECO:0007669"/>
    <property type="project" value="TreeGrafter"/>
</dbReference>
<dbReference type="RefSeq" id="WP_211629460.1">
    <property type="nucleotide sequence ID" value="NZ_CP073100.1"/>
</dbReference>
<dbReference type="SUPFAM" id="SSF56300">
    <property type="entry name" value="Metallo-dependent phosphatases"/>
    <property type="match status" value="1"/>
</dbReference>
<accession>A0A975G4X0</accession>
<dbReference type="Proteomes" id="UP000676169">
    <property type="component" value="Chromosome"/>
</dbReference>
<reference evidence="1" key="1">
    <citation type="submission" date="2021-04" db="EMBL/GenBank/DDBJ databases">
        <title>Luteolibacter sp. 32A isolated from the skin of an Anderson's salamander (Ambystoma andersonii).</title>
        <authorList>
            <person name="Spergser J."/>
            <person name="Busse H.-J."/>
        </authorList>
    </citation>
    <scope>NUCLEOTIDE SEQUENCE</scope>
    <source>
        <strain evidence="1">32A</strain>
    </source>
</reference>
<dbReference type="PANTHER" id="PTHR42850">
    <property type="entry name" value="METALLOPHOSPHOESTERASE"/>
    <property type="match status" value="1"/>
</dbReference>
<dbReference type="KEGG" id="lamb:KBB96_11000"/>
<organism evidence="1 2">
    <name type="scientific">Luteolibacter ambystomatis</name>
    <dbReference type="NCBI Taxonomy" id="2824561"/>
    <lineage>
        <taxon>Bacteria</taxon>
        <taxon>Pseudomonadati</taxon>
        <taxon>Verrucomicrobiota</taxon>
        <taxon>Verrucomicrobiia</taxon>
        <taxon>Verrucomicrobiales</taxon>
        <taxon>Verrucomicrobiaceae</taxon>
        <taxon>Luteolibacter</taxon>
    </lineage>
</organism>
<dbReference type="InterPro" id="IPR050126">
    <property type="entry name" value="Ap4A_hydrolase"/>
</dbReference>
<evidence type="ECO:0000313" key="1">
    <source>
        <dbReference type="EMBL" id="QUE49399.1"/>
    </source>
</evidence>
<keyword evidence="2" id="KW-1185">Reference proteome</keyword>
<dbReference type="EMBL" id="CP073100">
    <property type="protein sequence ID" value="QUE49399.1"/>
    <property type="molecule type" value="Genomic_DNA"/>
</dbReference>
<dbReference type="AlphaFoldDB" id="A0A975G4X0"/>
<name>A0A975G4X0_9BACT</name>
<evidence type="ECO:0000313" key="2">
    <source>
        <dbReference type="Proteomes" id="UP000676169"/>
    </source>
</evidence>
<dbReference type="InterPro" id="IPR029052">
    <property type="entry name" value="Metallo-depent_PP-like"/>
</dbReference>
<dbReference type="GO" id="GO:0005737">
    <property type="term" value="C:cytoplasm"/>
    <property type="evidence" value="ECO:0007669"/>
    <property type="project" value="TreeGrafter"/>
</dbReference>
<proteinExistence type="predicted"/>
<sequence length="322" mass="35664">MSGPVATSHDIIGDIHGRYDRLESLMRLLGYEHDGVSFVPPTGHRALFLGDLIDPKPGHHQPGGVKSTLHAVKMMVDRGHADVILGNHELNAICFHTLGPDGRPLRHHGHRNVRTHQGTLDDFPDHEDPQGEWRSLWMPWLKRVPLSLDLGYLRAVHACWHPEHLAYLADKSLEDDGFLLAASSKANPEGEAIEAVLKGIDIPLPPGYSYSDNSGISRRHFRARWWEHPQPGVTCAALVFPADGRMPELPVDPAALHVIPGYPDDAPPVFFGHYFKPVGQKPAPEQDNIVCLDHGASVGGPLAAYQWQGERKLKMEHFVEAV</sequence>
<gene>
    <name evidence="1" type="ORF">KBB96_11000</name>
</gene>
<dbReference type="Gene3D" id="3.60.21.10">
    <property type="match status" value="1"/>
</dbReference>
<protein>
    <recommendedName>
        <fullName evidence="3">Calcineurin-like phosphoesterase domain-containing protein</fullName>
    </recommendedName>
</protein>
<dbReference type="PANTHER" id="PTHR42850:SF7">
    <property type="entry name" value="BIS(5'-NUCLEOSYL)-TETRAPHOSPHATASE PRPE [ASYMMETRICAL]"/>
    <property type="match status" value="1"/>
</dbReference>